<dbReference type="SMART" id="SM00332">
    <property type="entry name" value="PP2Cc"/>
    <property type="match status" value="1"/>
</dbReference>
<dbReference type="Gene3D" id="3.60.40.10">
    <property type="entry name" value="PPM-type phosphatase domain"/>
    <property type="match status" value="1"/>
</dbReference>
<dbReference type="InParanoid" id="A0A6J3AIA1"/>
<dbReference type="SUPFAM" id="SSF81606">
    <property type="entry name" value="PP2C-like"/>
    <property type="match status" value="1"/>
</dbReference>
<dbReference type="PANTHER" id="PTHR13832">
    <property type="entry name" value="PROTEIN PHOSPHATASE 2C"/>
    <property type="match status" value="1"/>
</dbReference>
<dbReference type="CTD" id="151649"/>
<name>A0A6J3AIA1_VICPA</name>
<dbReference type="GO" id="GO:0004722">
    <property type="term" value="F:protein serine/threonine phosphatase activity"/>
    <property type="evidence" value="ECO:0007669"/>
    <property type="project" value="InterPro"/>
</dbReference>
<feature type="domain" description="PPM-type phosphatase" evidence="3">
    <location>
        <begin position="181"/>
        <end position="622"/>
    </location>
</feature>
<dbReference type="InterPro" id="IPR036457">
    <property type="entry name" value="PPM-type-like_dom_sf"/>
</dbReference>
<gene>
    <name evidence="5" type="primary">PP2D1</name>
</gene>
<evidence type="ECO:0000313" key="4">
    <source>
        <dbReference type="Proteomes" id="UP001652581"/>
    </source>
</evidence>
<feature type="region of interest" description="Disordered" evidence="2">
    <location>
        <begin position="494"/>
        <end position="513"/>
    </location>
</feature>
<protein>
    <submittedName>
        <fullName evidence="5">Protein phosphatase 2C-like domain-containing protein 1 isoform X1</fullName>
    </submittedName>
</protein>
<dbReference type="PANTHER" id="PTHR13832:SF837">
    <property type="entry name" value="PROTEIN PHOSPHATASE 2C-LIKE DOMAIN-CONTAINING PROTEIN 1"/>
    <property type="match status" value="1"/>
</dbReference>
<accession>A0A6J3AIA1</accession>
<proteinExistence type="inferred from homology"/>
<reference evidence="4" key="1">
    <citation type="submission" date="2025-05" db="UniProtKB">
        <authorList>
            <consortium name="RefSeq"/>
        </authorList>
    </citation>
    <scope>NUCLEOTIDE SEQUENCE [LARGE SCALE GENOMIC DNA]</scope>
</reference>
<dbReference type="Proteomes" id="UP001652581">
    <property type="component" value="Chromosome 1"/>
</dbReference>
<dbReference type="CDD" id="cd00143">
    <property type="entry name" value="PP2Cc"/>
    <property type="match status" value="1"/>
</dbReference>
<feature type="compositionally biased region" description="Basic and acidic residues" evidence="2">
    <location>
        <begin position="541"/>
        <end position="552"/>
    </location>
</feature>
<comment type="similarity">
    <text evidence="1">Belongs to the PP2C family.</text>
</comment>
<evidence type="ECO:0000256" key="1">
    <source>
        <dbReference type="ARBA" id="ARBA00006702"/>
    </source>
</evidence>
<dbReference type="AlphaFoldDB" id="A0A6J3AIA1"/>
<evidence type="ECO:0000256" key="2">
    <source>
        <dbReference type="SAM" id="MobiDB-lite"/>
    </source>
</evidence>
<dbReference type="RefSeq" id="XP_031533484.1">
    <property type="nucleotide sequence ID" value="XM_031677624.2"/>
</dbReference>
<feature type="region of interest" description="Disordered" evidence="2">
    <location>
        <begin position="541"/>
        <end position="580"/>
    </location>
</feature>
<evidence type="ECO:0000259" key="3">
    <source>
        <dbReference type="PROSITE" id="PS51746"/>
    </source>
</evidence>
<sequence length="631" mass="71670">MLKRFSLHHSWHVNSFHLIYRMFWKPKQLTVRKPTSDSDEEVPLSWRRKYFRKKRRPSKDSENHKDQDNKQTVTFPCSICNHEIDLPRIFFHKKQHVALATLGFQWMGGKKPGLSVIATQRQSIIAKLLSSSAFTEKTLQSINSAFELLRKKQIPSYYKILDNIPKSSTYSQKICHLLIKGAAICEDRNSTWRVDMNDKFTIVNNFGNKPNVCFFGLFDGHHGASAADLTSVEFPVLLLHQLSTLDPSYQMTSDEQSTIDSFHTVFRADYTAVEDLFSRKRKTRELKGEYEKIHTAFAKAFWRMDRLLRLGRKEASRVRWSGCSAVTCLLEGNVKNPYAERSWRRMGGRDGLADRFPFQEMPQVISGVLHIANTGNVQAILCRNGKGFCLTKEHTMQNINERRRVLQNGAVSSSNEPYGLVEEQIKTTRGLGFHGNPKLKKFIIPAPQTISVPIDDLCQFLILATNGLWEVLDIKEATALTMTAFHVYTETRSTTGNKLSTSTGPLLSPINERNASKSETNIHIVFQSKSEFEECVSATNSKERSDSKDSEHFTCNPGPCSKKETDEPTSMDSVPKDASDKEKKSYLKSFYEGAAEYISHELVNAALAAGSRDNITVMVILLSGSEYQFQM</sequence>
<reference evidence="5" key="2">
    <citation type="submission" date="2025-08" db="UniProtKB">
        <authorList>
            <consortium name="RefSeq"/>
        </authorList>
    </citation>
    <scope>IDENTIFICATION</scope>
</reference>
<organism evidence="4 5">
    <name type="scientific">Vicugna pacos</name>
    <name type="common">Alpaca</name>
    <name type="synonym">Lama pacos</name>
    <dbReference type="NCBI Taxonomy" id="30538"/>
    <lineage>
        <taxon>Eukaryota</taxon>
        <taxon>Metazoa</taxon>
        <taxon>Chordata</taxon>
        <taxon>Craniata</taxon>
        <taxon>Vertebrata</taxon>
        <taxon>Euteleostomi</taxon>
        <taxon>Mammalia</taxon>
        <taxon>Eutheria</taxon>
        <taxon>Laurasiatheria</taxon>
        <taxon>Artiodactyla</taxon>
        <taxon>Tylopoda</taxon>
        <taxon>Camelidae</taxon>
        <taxon>Vicugna</taxon>
    </lineage>
</organism>
<dbReference type="GeneID" id="102527142"/>
<dbReference type="InterPro" id="IPR001932">
    <property type="entry name" value="PPM-type_phosphatase-like_dom"/>
</dbReference>
<dbReference type="PROSITE" id="PS51746">
    <property type="entry name" value="PPM_2"/>
    <property type="match status" value="1"/>
</dbReference>
<evidence type="ECO:0000313" key="5">
    <source>
        <dbReference type="RefSeq" id="XP_031533484.1"/>
    </source>
</evidence>
<dbReference type="Pfam" id="PF00481">
    <property type="entry name" value="PP2C"/>
    <property type="match status" value="1"/>
</dbReference>
<keyword evidence="4" id="KW-1185">Reference proteome</keyword>
<dbReference type="InterPro" id="IPR015655">
    <property type="entry name" value="PP2C"/>
</dbReference>
<dbReference type="FunCoup" id="A0A6J3AIA1">
    <property type="interactions" value="116"/>
</dbReference>